<evidence type="ECO:0000313" key="2">
    <source>
        <dbReference type="Proteomes" id="UP000612349"/>
    </source>
</evidence>
<dbReference type="PANTHER" id="PTHR43544">
    <property type="entry name" value="SHORT-CHAIN DEHYDROGENASE/REDUCTASE"/>
    <property type="match status" value="1"/>
</dbReference>
<reference evidence="1" key="1">
    <citation type="journal article" date="2014" name="Int. J. Syst. Evol. Microbiol.">
        <title>Complete genome sequence of Corynebacterium casei LMG S-19264T (=DSM 44701T), isolated from a smear-ripened cheese.</title>
        <authorList>
            <consortium name="US DOE Joint Genome Institute (JGI-PGF)"/>
            <person name="Walter F."/>
            <person name="Albersmeier A."/>
            <person name="Kalinowski J."/>
            <person name="Ruckert C."/>
        </authorList>
    </citation>
    <scope>NUCLEOTIDE SEQUENCE</scope>
    <source>
        <strain evidence="1">CGMCC 1.15360</strain>
    </source>
</reference>
<sequence>MSGLRCAVFGASGGIGAALVDALSDRKDVEEVYALMRSPGRKGEKATPLAFDYGDEGSIIAAVERMTGDGPLDLVIVATGLLSRGDEIQPEKTWRSLDAEAMAENFRINTIGPALIGKHVLDHLSREGRPLFAALSARVGSIEDNGLGGWHSYRAAKAALNQIIRNFAIELRRRNKRAVAVALHPGTVETTLSEPFRGNVPDEKLFTPEYAAACLLSVIDGLSAGDSGGFFAWDGKPIPF</sequence>
<reference evidence="1" key="2">
    <citation type="submission" date="2020-09" db="EMBL/GenBank/DDBJ databases">
        <authorList>
            <person name="Sun Q."/>
            <person name="Zhou Y."/>
        </authorList>
    </citation>
    <scope>NUCLEOTIDE SEQUENCE</scope>
    <source>
        <strain evidence="1">CGMCC 1.15360</strain>
    </source>
</reference>
<keyword evidence="2" id="KW-1185">Reference proteome</keyword>
<dbReference type="RefSeq" id="WP_172808089.1">
    <property type="nucleotide sequence ID" value="NZ_BMIP01000006.1"/>
</dbReference>
<accession>A0A917DXC3</accession>
<proteinExistence type="predicted"/>
<dbReference type="InterPro" id="IPR002347">
    <property type="entry name" value="SDR_fam"/>
</dbReference>
<dbReference type="PRINTS" id="PR00081">
    <property type="entry name" value="GDHRDH"/>
</dbReference>
<evidence type="ECO:0000313" key="1">
    <source>
        <dbReference type="EMBL" id="GGD76567.1"/>
    </source>
</evidence>
<dbReference type="CDD" id="cd05325">
    <property type="entry name" value="carb_red_sniffer_like_SDR_c"/>
    <property type="match status" value="1"/>
</dbReference>
<dbReference type="Pfam" id="PF00106">
    <property type="entry name" value="adh_short"/>
    <property type="match status" value="1"/>
</dbReference>
<dbReference type="GO" id="GO:0005737">
    <property type="term" value="C:cytoplasm"/>
    <property type="evidence" value="ECO:0007669"/>
    <property type="project" value="TreeGrafter"/>
</dbReference>
<dbReference type="InterPro" id="IPR036291">
    <property type="entry name" value="NAD(P)-bd_dom_sf"/>
</dbReference>
<dbReference type="EMBL" id="BMIP01000006">
    <property type="protein sequence ID" value="GGD76567.1"/>
    <property type="molecule type" value="Genomic_DNA"/>
</dbReference>
<organism evidence="1 2">
    <name type="scientific">Croceicoccus mobilis</name>
    <dbReference type="NCBI Taxonomy" id="1703339"/>
    <lineage>
        <taxon>Bacteria</taxon>
        <taxon>Pseudomonadati</taxon>
        <taxon>Pseudomonadota</taxon>
        <taxon>Alphaproteobacteria</taxon>
        <taxon>Sphingomonadales</taxon>
        <taxon>Erythrobacteraceae</taxon>
        <taxon>Croceicoccus</taxon>
    </lineage>
</organism>
<dbReference type="AlphaFoldDB" id="A0A917DXC3"/>
<comment type="caution">
    <text evidence="1">The sequence shown here is derived from an EMBL/GenBank/DDBJ whole genome shotgun (WGS) entry which is preliminary data.</text>
</comment>
<dbReference type="GO" id="GO:0016491">
    <property type="term" value="F:oxidoreductase activity"/>
    <property type="evidence" value="ECO:0007669"/>
    <property type="project" value="TreeGrafter"/>
</dbReference>
<name>A0A917DXC3_9SPHN</name>
<gene>
    <name evidence="1" type="ORF">GCM10010990_27850</name>
</gene>
<dbReference type="Proteomes" id="UP000612349">
    <property type="component" value="Unassembled WGS sequence"/>
</dbReference>
<dbReference type="InterPro" id="IPR051468">
    <property type="entry name" value="Fungal_SecMetab_SDRs"/>
</dbReference>
<dbReference type="SUPFAM" id="SSF51735">
    <property type="entry name" value="NAD(P)-binding Rossmann-fold domains"/>
    <property type="match status" value="1"/>
</dbReference>
<protein>
    <submittedName>
        <fullName evidence="1">SDR family oxidoreductase</fullName>
    </submittedName>
</protein>
<dbReference type="Gene3D" id="3.40.50.720">
    <property type="entry name" value="NAD(P)-binding Rossmann-like Domain"/>
    <property type="match status" value="1"/>
</dbReference>
<dbReference type="PANTHER" id="PTHR43544:SF12">
    <property type="entry name" value="NAD(P)-BINDING ROSSMANN-FOLD SUPERFAMILY PROTEIN"/>
    <property type="match status" value="1"/>
</dbReference>